<gene>
    <name evidence="9" type="ORF">HELGO_WM6787</name>
</gene>
<evidence type="ECO:0000256" key="1">
    <source>
        <dbReference type="ARBA" id="ARBA00004162"/>
    </source>
</evidence>
<dbReference type="Gene3D" id="3.30.420.270">
    <property type="match status" value="1"/>
</dbReference>
<comment type="subcellular location">
    <subcellularLocation>
        <location evidence="1">Cell membrane</location>
        <topology evidence="1">Single-pass membrane protein</topology>
    </subcellularLocation>
    <subcellularLocation>
        <location evidence="7">Cell membrane</location>
        <topology evidence="7">Single-pass type II membrane protein</topology>
    </subcellularLocation>
</comment>
<dbReference type="InterPro" id="IPR003400">
    <property type="entry name" value="ExbD"/>
</dbReference>
<organism evidence="9">
    <name type="scientific">uncultured Thiotrichaceae bacterium</name>
    <dbReference type="NCBI Taxonomy" id="298394"/>
    <lineage>
        <taxon>Bacteria</taxon>
        <taxon>Pseudomonadati</taxon>
        <taxon>Pseudomonadota</taxon>
        <taxon>Gammaproteobacteria</taxon>
        <taxon>Thiotrichales</taxon>
        <taxon>Thiotrichaceae</taxon>
        <taxon>environmental samples</taxon>
    </lineage>
</organism>
<dbReference type="AlphaFoldDB" id="A0A6S6U1M1"/>
<accession>A0A6S6U1M1</accession>
<keyword evidence="3" id="KW-1003">Cell membrane</keyword>
<keyword evidence="7" id="KW-0653">Protein transport</keyword>
<keyword evidence="7" id="KW-0813">Transport</keyword>
<dbReference type="EMBL" id="CACVAY010000117">
    <property type="protein sequence ID" value="CAA6824187.1"/>
    <property type="molecule type" value="Genomic_DNA"/>
</dbReference>
<evidence type="ECO:0000256" key="3">
    <source>
        <dbReference type="ARBA" id="ARBA00022475"/>
    </source>
</evidence>
<comment type="similarity">
    <text evidence="2 7">Belongs to the ExbD/TolR family.</text>
</comment>
<evidence type="ECO:0000256" key="6">
    <source>
        <dbReference type="ARBA" id="ARBA00023136"/>
    </source>
</evidence>
<keyword evidence="5 8" id="KW-1133">Transmembrane helix</keyword>
<sequence>MARRQRKAMAQLNVVPYIDVMLVLLIIFMVTAPMLQTGLEINLPEINADSISTDNEQEPLLIGIDTAGKFYLGEEEMADVTELSQRISEKLTDKKQAIHIRGDQAAQYSFIMQAVAAAQQAGASHFAFISDSATVDGQEVQ</sequence>
<dbReference type="PANTHER" id="PTHR30558:SF7">
    <property type="entry name" value="TOL-PAL SYSTEM PROTEIN TOLR"/>
    <property type="match status" value="1"/>
</dbReference>
<name>A0A6S6U1M1_9GAMM</name>
<evidence type="ECO:0000256" key="5">
    <source>
        <dbReference type="ARBA" id="ARBA00022989"/>
    </source>
</evidence>
<evidence type="ECO:0000256" key="2">
    <source>
        <dbReference type="ARBA" id="ARBA00005811"/>
    </source>
</evidence>
<keyword evidence="4 7" id="KW-0812">Transmembrane</keyword>
<evidence type="ECO:0000313" key="9">
    <source>
        <dbReference type="EMBL" id="CAA6824187.1"/>
    </source>
</evidence>
<reference evidence="9" key="1">
    <citation type="submission" date="2020-01" db="EMBL/GenBank/DDBJ databases">
        <authorList>
            <person name="Meier V. D."/>
            <person name="Meier V D."/>
        </authorList>
    </citation>
    <scope>NUCLEOTIDE SEQUENCE</scope>
    <source>
        <strain evidence="9">HLG_WM_MAG_07</strain>
    </source>
</reference>
<feature type="transmembrane region" description="Helical" evidence="8">
    <location>
        <begin position="12"/>
        <end position="35"/>
    </location>
</feature>
<evidence type="ECO:0000256" key="4">
    <source>
        <dbReference type="ARBA" id="ARBA00022692"/>
    </source>
</evidence>
<evidence type="ECO:0000256" key="8">
    <source>
        <dbReference type="SAM" id="Phobius"/>
    </source>
</evidence>
<protein>
    <submittedName>
        <fullName evidence="9">Protein TolR</fullName>
    </submittedName>
</protein>
<proteinExistence type="inferred from homology"/>
<dbReference type="GO" id="GO:0015031">
    <property type="term" value="P:protein transport"/>
    <property type="evidence" value="ECO:0007669"/>
    <property type="project" value="UniProtKB-KW"/>
</dbReference>
<dbReference type="GO" id="GO:0005886">
    <property type="term" value="C:plasma membrane"/>
    <property type="evidence" value="ECO:0007669"/>
    <property type="project" value="UniProtKB-SubCell"/>
</dbReference>
<dbReference type="Pfam" id="PF02472">
    <property type="entry name" value="ExbD"/>
    <property type="match status" value="1"/>
</dbReference>
<keyword evidence="6 8" id="KW-0472">Membrane</keyword>
<evidence type="ECO:0000256" key="7">
    <source>
        <dbReference type="RuleBase" id="RU003879"/>
    </source>
</evidence>
<dbReference type="PANTHER" id="PTHR30558">
    <property type="entry name" value="EXBD MEMBRANE COMPONENT OF PMF-DRIVEN MACROMOLECULE IMPORT SYSTEM"/>
    <property type="match status" value="1"/>
</dbReference>
<dbReference type="GO" id="GO:0022857">
    <property type="term" value="F:transmembrane transporter activity"/>
    <property type="evidence" value="ECO:0007669"/>
    <property type="project" value="InterPro"/>
</dbReference>